<name>G3AKU9_SPAPN</name>
<keyword evidence="7" id="KW-1185">Reference proteome</keyword>
<reference evidence="6 7" key="1">
    <citation type="journal article" date="2011" name="Proc. Natl. Acad. Sci. U.S.A.">
        <title>Comparative genomics of xylose-fermenting fungi for enhanced biofuel production.</title>
        <authorList>
            <person name="Wohlbach D.J."/>
            <person name="Kuo A."/>
            <person name="Sato T.K."/>
            <person name="Potts K.M."/>
            <person name="Salamov A.A."/>
            <person name="LaButti K.M."/>
            <person name="Sun H."/>
            <person name="Clum A."/>
            <person name="Pangilinan J.L."/>
            <person name="Lindquist E.A."/>
            <person name="Lucas S."/>
            <person name="Lapidus A."/>
            <person name="Jin M."/>
            <person name="Gunawan C."/>
            <person name="Balan V."/>
            <person name="Dale B.E."/>
            <person name="Jeffries T.W."/>
            <person name="Zinkel R."/>
            <person name="Barry K.W."/>
            <person name="Grigoriev I.V."/>
            <person name="Gasch A.P."/>
        </authorList>
    </citation>
    <scope>NUCLEOTIDE SEQUENCE [LARGE SCALE GENOMIC DNA]</scope>
    <source>
        <strain evidence="7">NRRL Y-27907 / 11-Y1</strain>
    </source>
</reference>
<dbReference type="GO" id="GO:0005736">
    <property type="term" value="C:RNA polymerase I complex"/>
    <property type="evidence" value="ECO:0007669"/>
    <property type="project" value="EnsemblFungi"/>
</dbReference>
<dbReference type="KEGG" id="spaa:SPAPADRAFT_60984"/>
<dbReference type="GO" id="GO:0003677">
    <property type="term" value="F:DNA binding"/>
    <property type="evidence" value="ECO:0007669"/>
    <property type="project" value="EnsemblFungi"/>
</dbReference>
<evidence type="ECO:0000256" key="4">
    <source>
        <dbReference type="ARBA" id="ARBA00023163"/>
    </source>
</evidence>
<accession>G3AKU9</accession>
<feature type="non-terminal residue" evidence="6">
    <location>
        <position position="331"/>
    </location>
</feature>
<proteinExistence type="inferred from homology"/>
<comment type="similarity">
    <text evidence="2">Belongs to the eukaryotic RPA49/POLR1E RNA polymerase subunit family.</text>
</comment>
<evidence type="ECO:0000256" key="3">
    <source>
        <dbReference type="ARBA" id="ARBA00022478"/>
    </source>
</evidence>
<dbReference type="STRING" id="619300.G3AKU9"/>
<dbReference type="HOGENOM" id="CLU_034953_2_0_1"/>
<dbReference type="Proteomes" id="UP000000709">
    <property type="component" value="Unassembled WGS sequence"/>
</dbReference>
<evidence type="ECO:0000256" key="1">
    <source>
        <dbReference type="ARBA" id="ARBA00004604"/>
    </source>
</evidence>
<evidence type="ECO:0000256" key="5">
    <source>
        <dbReference type="ARBA" id="ARBA00023242"/>
    </source>
</evidence>
<dbReference type="GO" id="GO:0003899">
    <property type="term" value="F:DNA-directed RNA polymerase activity"/>
    <property type="evidence" value="ECO:0007669"/>
    <property type="project" value="EnsemblFungi"/>
</dbReference>
<dbReference type="GO" id="GO:0006362">
    <property type="term" value="P:transcription elongation by RNA polymerase I"/>
    <property type="evidence" value="ECO:0007669"/>
    <property type="project" value="EnsemblFungi"/>
</dbReference>
<dbReference type="InParanoid" id="G3AKU9"/>
<comment type="subcellular location">
    <subcellularLocation>
        <location evidence="1">Nucleus</location>
        <location evidence="1">Nucleolus</location>
    </subcellularLocation>
</comment>
<dbReference type="GO" id="GO:0006363">
    <property type="term" value="P:termination of RNA polymerase I transcription"/>
    <property type="evidence" value="ECO:0007669"/>
    <property type="project" value="EnsemblFungi"/>
</dbReference>
<keyword evidence="5" id="KW-0539">Nucleus</keyword>
<evidence type="ECO:0000313" key="6">
    <source>
        <dbReference type="EMBL" id="EGW33650.1"/>
    </source>
</evidence>
<dbReference type="GO" id="GO:0006361">
    <property type="term" value="P:transcription initiation at RNA polymerase I promoter"/>
    <property type="evidence" value="ECO:0007669"/>
    <property type="project" value="EnsemblFungi"/>
</dbReference>
<keyword evidence="3" id="KW-0240">DNA-directed RNA polymerase</keyword>
<dbReference type="FunCoup" id="G3AKU9">
    <property type="interactions" value="719"/>
</dbReference>
<dbReference type="OMA" id="FPAWIWS"/>
<dbReference type="InterPro" id="IPR009668">
    <property type="entry name" value="RNA_pol-assoc_fac_A49-like"/>
</dbReference>
<dbReference type="GeneID" id="18873669"/>
<dbReference type="EMBL" id="GL996501">
    <property type="protein sequence ID" value="EGW33650.1"/>
    <property type="molecule type" value="Genomic_DNA"/>
</dbReference>
<dbReference type="PANTHER" id="PTHR14440">
    <property type="entry name" value="DNA-DIRECTED RNA POLYMERASE I SUBUNIT RPA49"/>
    <property type="match status" value="1"/>
</dbReference>
<dbReference type="eggNOG" id="KOG4183">
    <property type="taxonomic scope" value="Eukaryota"/>
</dbReference>
<keyword evidence="4" id="KW-0804">Transcription</keyword>
<evidence type="ECO:0000313" key="7">
    <source>
        <dbReference type="Proteomes" id="UP000000709"/>
    </source>
</evidence>
<evidence type="ECO:0000256" key="2">
    <source>
        <dbReference type="ARBA" id="ARBA00009430"/>
    </source>
</evidence>
<dbReference type="OrthoDB" id="532500at2759"/>
<organism evidence="7">
    <name type="scientific">Spathaspora passalidarum (strain NRRL Y-27907 / 11-Y1)</name>
    <dbReference type="NCBI Taxonomy" id="619300"/>
    <lineage>
        <taxon>Eukaryota</taxon>
        <taxon>Fungi</taxon>
        <taxon>Dikarya</taxon>
        <taxon>Ascomycota</taxon>
        <taxon>Saccharomycotina</taxon>
        <taxon>Pichiomycetes</taxon>
        <taxon>Debaryomycetaceae</taxon>
        <taxon>Spathaspora</taxon>
    </lineage>
</organism>
<sequence>MSPSKQESRTSNIRVVSFTEEPVVAVGSFFNGLSVPSSTEFDLYKHKKQNNYVLHGESETLDYNGESLTDDQNDYVVGVYDPVHKSVELFKSPYLSTKVTAKRNRIYKGPKVRQAGVRSITQRNALGEAFGTKKAKAAITNLEKNRIDAEKLQGLEMDIVDSVKESSQDLPTKEKMASDVVNDRPTPLADVDAKNVEDVYPLYNIIPEKEWAYLRVSSILSETDESKQLEAFPYGKSEYVKKHLPSLVKQENIEKIQLLYYASLLFGVYQNRRVKDKQALMTRLQDKPSEVLVDGILEKFAISRASQFGKSKDRSFTIDPHHEDKLLCYLL</sequence>
<gene>
    <name evidence="6" type="ORF">SPAPADRAFT_60984</name>
</gene>
<protein>
    <submittedName>
        <fullName evidence="6">RNA polymerase I alpha subunit</fullName>
    </submittedName>
</protein>
<dbReference type="AlphaFoldDB" id="G3AKU9"/>
<dbReference type="Pfam" id="PF06870">
    <property type="entry name" value="RNA_pol_I_A49"/>
    <property type="match status" value="1"/>
</dbReference>
<dbReference type="RefSeq" id="XP_007375165.1">
    <property type="nucleotide sequence ID" value="XM_007375103.1"/>
</dbReference>